<dbReference type="PANTHER" id="PTHR43442:SF3">
    <property type="entry name" value="GLUCONOKINASE-RELATED"/>
    <property type="match status" value="1"/>
</dbReference>
<dbReference type="PANTHER" id="PTHR43442">
    <property type="entry name" value="GLUCONOKINASE-RELATED"/>
    <property type="match status" value="1"/>
</dbReference>
<proteinExistence type="inferred from homology"/>
<sequence length="171" mass="18612">MGRLIVCMGVCGCGKTTLANALAARAGWPVLEGDEFHSPANIARMADGIPLTDPDREAWIRAIRKEADRRAEPDILLACSALSPTVQAWLGEDNPRKLIWLWLDIDPAEAARRVAARPSHFMPAGLVKSQFDSLQPPREAIQLPADQPVQELVARALARLQDGAPNHTAAR</sequence>
<evidence type="ECO:0000256" key="9">
    <source>
        <dbReference type="RuleBase" id="RU363066"/>
    </source>
</evidence>
<dbReference type="GO" id="GO:0005975">
    <property type="term" value="P:carbohydrate metabolic process"/>
    <property type="evidence" value="ECO:0007669"/>
    <property type="project" value="InterPro"/>
</dbReference>
<evidence type="ECO:0000256" key="4">
    <source>
        <dbReference type="ARBA" id="ARBA00022679"/>
    </source>
</evidence>
<evidence type="ECO:0000256" key="1">
    <source>
        <dbReference type="ARBA" id="ARBA00004761"/>
    </source>
</evidence>
<evidence type="ECO:0000256" key="8">
    <source>
        <dbReference type="ARBA" id="ARBA00048090"/>
    </source>
</evidence>
<keyword evidence="7 9" id="KW-0067">ATP-binding</keyword>
<evidence type="ECO:0000256" key="5">
    <source>
        <dbReference type="ARBA" id="ARBA00022741"/>
    </source>
</evidence>
<dbReference type="HOGENOM" id="CLU_077168_4_1_5"/>
<keyword evidence="5 9" id="KW-0547">Nucleotide-binding</keyword>
<evidence type="ECO:0000256" key="7">
    <source>
        <dbReference type="ARBA" id="ARBA00022840"/>
    </source>
</evidence>
<dbReference type="GO" id="GO:0046316">
    <property type="term" value="F:gluconokinase activity"/>
    <property type="evidence" value="ECO:0007669"/>
    <property type="project" value="UniProtKB-EC"/>
</dbReference>
<dbReference type="AlphaFoldDB" id="Q0AL27"/>
<keyword evidence="11" id="KW-1185">Reference proteome</keyword>
<dbReference type="Pfam" id="PF13671">
    <property type="entry name" value="AAA_33"/>
    <property type="match status" value="1"/>
</dbReference>
<dbReference type="InterPro" id="IPR006001">
    <property type="entry name" value="Therm_gnt_kin"/>
</dbReference>
<dbReference type="eggNOG" id="COG3265">
    <property type="taxonomic scope" value="Bacteria"/>
</dbReference>
<dbReference type="EC" id="2.7.1.12" evidence="3 9"/>
<gene>
    <name evidence="10" type="ordered locus">Mmar10_2730</name>
</gene>
<evidence type="ECO:0000256" key="6">
    <source>
        <dbReference type="ARBA" id="ARBA00022777"/>
    </source>
</evidence>
<dbReference type="Proteomes" id="UP000001964">
    <property type="component" value="Chromosome"/>
</dbReference>
<dbReference type="KEGG" id="mmr:Mmar10_2730"/>
<dbReference type="NCBIfam" id="TIGR01313">
    <property type="entry name" value="therm_gnt_kin"/>
    <property type="match status" value="1"/>
</dbReference>
<dbReference type="InterPro" id="IPR027417">
    <property type="entry name" value="P-loop_NTPase"/>
</dbReference>
<dbReference type="Gene3D" id="3.40.50.300">
    <property type="entry name" value="P-loop containing nucleotide triphosphate hydrolases"/>
    <property type="match status" value="1"/>
</dbReference>
<evidence type="ECO:0000313" key="11">
    <source>
        <dbReference type="Proteomes" id="UP000001964"/>
    </source>
</evidence>
<comment type="pathway">
    <text evidence="1">Carbohydrate acid metabolism.</text>
</comment>
<comment type="catalytic activity">
    <reaction evidence="8 9">
        <text>D-gluconate + ATP = 6-phospho-D-gluconate + ADP + H(+)</text>
        <dbReference type="Rhea" id="RHEA:19433"/>
        <dbReference type="ChEBI" id="CHEBI:15378"/>
        <dbReference type="ChEBI" id="CHEBI:18391"/>
        <dbReference type="ChEBI" id="CHEBI:30616"/>
        <dbReference type="ChEBI" id="CHEBI:58759"/>
        <dbReference type="ChEBI" id="CHEBI:456216"/>
        <dbReference type="EC" id="2.7.1.12"/>
    </reaction>
</comment>
<dbReference type="EMBL" id="CP000449">
    <property type="protein sequence ID" value="ABI67016.1"/>
    <property type="molecule type" value="Genomic_DNA"/>
</dbReference>
<evidence type="ECO:0000256" key="2">
    <source>
        <dbReference type="ARBA" id="ARBA00008420"/>
    </source>
</evidence>
<accession>Q0AL27</accession>
<evidence type="ECO:0000313" key="10">
    <source>
        <dbReference type="EMBL" id="ABI67016.1"/>
    </source>
</evidence>
<reference evidence="10 11" key="1">
    <citation type="submission" date="2006-08" db="EMBL/GenBank/DDBJ databases">
        <title>Complete sequence of Maricaulis maris MCS10.</title>
        <authorList>
            <consortium name="US DOE Joint Genome Institute"/>
            <person name="Copeland A."/>
            <person name="Lucas S."/>
            <person name="Lapidus A."/>
            <person name="Barry K."/>
            <person name="Detter J.C."/>
            <person name="Glavina del Rio T."/>
            <person name="Hammon N."/>
            <person name="Israni S."/>
            <person name="Dalin E."/>
            <person name="Tice H."/>
            <person name="Pitluck S."/>
            <person name="Saunders E."/>
            <person name="Brettin T."/>
            <person name="Bruce D."/>
            <person name="Han C."/>
            <person name="Tapia R."/>
            <person name="Gilna P."/>
            <person name="Schmutz J."/>
            <person name="Larimer F."/>
            <person name="Land M."/>
            <person name="Hauser L."/>
            <person name="Kyrpides N."/>
            <person name="Mikhailova N."/>
            <person name="Viollier P."/>
            <person name="Stephens C."/>
            <person name="Richardson P."/>
        </authorList>
    </citation>
    <scope>NUCLEOTIDE SEQUENCE [LARGE SCALE GENOMIC DNA]</scope>
    <source>
        <strain evidence="10 11">MCS10</strain>
    </source>
</reference>
<dbReference type="RefSeq" id="WP_011644660.1">
    <property type="nucleotide sequence ID" value="NC_008347.1"/>
</dbReference>
<evidence type="ECO:0000256" key="3">
    <source>
        <dbReference type="ARBA" id="ARBA00012054"/>
    </source>
</evidence>
<dbReference type="GO" id="GO:0005737">
    <property type="term" value="C:cytoplasm"/>
    <property type="evidence" value="ECO:0007669"/>
    <property type="project" value="TreeGrafter"/>
</dbReference>
<organism evidence="10 11">
    <name type="scientific">Maricaulis maris (strain MCS10)</name>
    <name type="common">Caulobacter maris</name>
    <dbReference type="NCBI Taxonomy" id="394221"/>
    <lineage>
        <taxon>Bacteria</taxon>
        <taxon>Pseudomonadati</taxon>
        <taxon>Pseudomonadota</taxon>
        <taxon>Alphaproteobacteria</taxon>
        <taxon>Maricaulales</taxon>
        <taxon>Maricaulaceae</taxon>
        <taxon>Maricaulis</taxon>
    </lineage>
</organism>
<dbReference type="SUPFAM" id="SSF52540">
    <property type="entry name" value="P-loop containing nucleoside triphosphate hydrolases"/>
    <property type="match status" value="1"/>
</dbReference>
<comment type="similarity">
    <text evidence="2 9">Belongs to the gluconokinase GntK/GntV family.</text>
</comment>
<dbReference type="OrthoDB" id="9795716at2"/>
<dbReference type="CDD" id="cd02021">
    <property type="entry name" value="GntK"/>
    <property type="match status" value="1"/>
</dbReference>
<dbReference type="STRING" id="394221.Mmar10_2730"/>
<protein>
    <recommendedName>
        <fullName evidence="3 9">Gluconokinase</fullName>
        <ecNumber evidence="3 9">2.7.1.12</ecNumber>
    </recommendedName>
</protein>
<dbReference type="GO" id="GO:0005524">
    <property type="term" value="F:ATP binding"/>
    <property type="evidence" value="ECO:0007669"/>
    <property type="project" value="UniProtKB-KW"/>
</dbReference>
<keyword evidence="6 9" id="KW-0418">Kinase</keyword>
<name>Q0AL27_MARMM</name>
<keyword evidence="4 9" id="KW-0808">Transferase</keyword>